<name>A0A5C5V7U1_9BACT</name>
<dbReference type="PANTHER" id="PTHR46401:SF2">
    <property type="entry name" value="GLYCOSYLTRANSFERASE WBBK-RELATED"/>
    <property type="match status" value="1"/>
</dbReference>
<comment type="caution">
    <text evidence="3">The sequence shown here is derived from an EMBL/GenBank/DDBJ whole genome shotgun (WGS) entry which is preliminary data.</text>
</comment>
<feature type="domain" description="Glycosyl transferase family 1" evidence="2">
    <location>
        <begin position="205"/>
        <end position="352"/>
    </location>
</feature>
<accession>A0A5C5V7U1</accession>
<dbReference type="EMBL" id="SJPF01000002">
    <property type="protein sequence ID" value="TWT34628.1"/>
    <property type="molecule type" value="Genomic_DNA"/>
</dbReference>
<dbReference type="Pfam" id="PF00534">
    <property type="entry name" value="Glycos_transf_1"/>
    <property type="match status" value="1"/>
</dbReference>
<keyword evidence="3" id="KW-0328">Glycosyltransferase</keyword>
<dbReference type="SUPFAM" id="SSF53756">
    <property type="entry name" value="UDP-Glycosyltransferase/glycogen phosphorylase"/>
    <property type="match status" value="1"/>
</dbReference>
<dbReference type="InterPro" id="IPR001296">
    <property type="entry name" value="Glyco_trans_1"/>
</dbReference>
<dbReference type="GO" id="GO:0102710">
    <property type="term" value="F:D-inositol-3-phosphate glycosyltransferase activity"/>
    <property type="evidence" value="ECO:0007669"/>
    <property type="project" value="UniProtKB-EC"/>
</dbReference>
<dbReference type="Proteomes" id="UP000318878">
    <property type="component" value="Unassembled WGS sequence"/>
</dbReference>
<keyword evidence="4" id="KW-1185">Reference proteome</keyword>
<keyword evidence="1 3" id="KW-0808">Transferase</keyword>
<dbReference type="AlphaFoldDB" id="A0A5C5V7U1"/>
<evidence type="ECO:0000256" key="1">
    <source>
        <dbReference type="ARBA" id="ARBA00022679"/>
    </source>
</evidence>
<proteinExistence type="predicted"/>
<evidence type="ECO:0000313" key="3">
    <source>
        <dbReference type="EMBL" id="TWT34628.1"/>
    </source>
</evidence>
<dbReference type="CDD" id="cd03809">
    <property type="entry name" value="GT4_MtfB-like"/>
    <property type="match status" value="1"/>
</dbReference>
<reference evidence="3 4" key="1">
    <citation type="submission" date="2019-02" db="EMBL/GenBank/DDBJ databases">
        <title>Deep-cultivation of Planctomycetes and their phenomic and genomic characterization uncovers novel biology.</title>
        <authorList>
            <person name="Wiegand S."/>
            <person name="Jogler M."/>
            <person name="Boedeker C."/>
            <person name="Pinto D."/>
            <person name="Vollmers J."/>
            <person name="Rivas-Marin E."/>
            <person name="Kohn T."/>
            <person name="Peeters S.H."/>
            <person name="Heuer A."/>
            <person name="Rast P."/>
            <person name="Oberbeckmann S."/>
            <person name="Bunk B."/>
            <person name="Jeske O."/>
            <person name="Meyerdierks A."/>
            <person name="Storesund J.E."/>
            <person name="Kallscheuer N."/>
            <person name="Luecker S."/>
            <person name="Lage O.M."/>
            <person name="Pohl T."/>
            <person name="Merkel B.J."/>
            <person name="Hornburger P."/>
            <person name="Mueller R.-W."/>
            <person name="Bruemmer F."/>
            <person name="Labrenz M."/>
            <person name="Spormann A.M."/>
            <person name="Op Den Camp H."/>
            <person name="Overmann J."/>
            <person name="Amann R."/>
            <person name="Jetten M.S.M."/>
            <person name="Mascher T."/>
            <person name="Medema M.H."/>
            <person name="Devos D.P."/>
            <person name="Kaster A.-K."/>
            <person name="Ovreas L."/>
            <person name="Rohde M."/>
            <person name="Galperin M.Y."/>
            <person name="Jogler C."/>
        </authorList>
    </citation>
    <scope>NUCLEOTIDE SEQUENCE [LARGE SCALE GENOMIC DNA]</scope>
    <source>
        <strain evidence="3 4">Enr8</strain>
    </source>
</reference>
<dbReference type="PANTHER" id="PTHR46401">
    <property type="entry name" value="GLYCOSYLTRANSFERASE WBBK-RELATED"/>
    <property type="match status" value="1"/>
</dbReference>
<dbReference type="EC" id="2.4.1.250" evidence="3"/>
<sequence length="387" mass="43771">MILSTSSTESACLDLGILCDFREEKWASMDLAAEMLDQEVGNLPNCDWRPERIVPKYQPRFTWAKSLVGEKRARNIDRLYNRMRVYPRQLAKLRPYSFYHVCDHSYAHLLHGLPAGKAGVFCHDLDTFRCLIQPDRDPRPWWFRRMTQSILDGMRKAAVVFHPTMQTRREILEHGLVPAEKLVFAPNGVASEFNAEGRKEDGELLQAESPYLLNVGSCIPRKRIDLLLRIFAHVQPTWPGLRLLQIGGQWTVEHETLLDELQIRPHVTQLRGMTREQLAEYYRQAAIVVQPTEAEGFGLPIVEAIACGALVVASDIPVLREVGGEAVTYAPVGDVEEWGRALMNVKNGQCAGRSQRQSQAEKFTWQAQAEIIVGACDRLASDVGGQR</sequence>
<evidence type="ECO:0000259" key="2">
    <source>
        <dbReference type="Pfam" id="PF00534"/>
    </source>
</evidence>
<dbReference type="Gene3D" id="3.40.50.2000">
    <property type="entry name" value="Glycogen Phosphorylase B"/>
    <property type="match status" value="1"/>
</dbReference>
<evidence type="ECO:0000313" key="4">
    <source>
        <dbReference type="Proteomes" id="UP000318878"/>
    </source>
</evidence>
<organism evidence="3 4">
    <name type="scientific">Blastopirellula retiformator</name>
    <dbReference type="NCBI Taxonomy" id="2527970"/>
    <lineage>
        <taxon>Bacteria</taxon>
        <taxon>Pseudomonadati</taxon>
        <taxon>Planctomycetota</taxon>
        <taxon>Planctomycetia</taxon>
        <taxon>Pirellulales</taxon>
        <taxon>Pirellulaceae</taxon>
        <taxon>Blastopirellula</taxon>
    </lineage>
</organism>
<dbReference type="GO" id="GO:0009103">
    <property type="term" value="P:lipopolysaccharide biosynthetic process"/>
    <property type="evidence" value="ECO:0007669"/>
    <property type="project" value="TreeGrafter"/>
</dbReference>
<protein>
    <submittedName>
        <fullName evidence="3">D-inositol 3-phosphate glycosyltransferase</fullName>
        <ecNumber evidence="3">2.4.1.250</ecNumber>
    </submittedName>
</protein>
<gene>
    <name evidence="3" type="primary">mshA</name>
    <name evidence="3" type="ORF">Enr8_20410</name>
</gene>